<evidence type="ECO:0000256" key="5">
    <source>
        <dbReference type="PROSITE-ProRule" id="PRU10007"/>
    </source>
</evidence>
<dbReference type="Pfam" id="PF00171">
    <property type="entry name" value="Aldedh"/>
    <property type="match status" value="1"/>
</dbReference>
<dbReference type="InterPro" id="IPR016163">
    <property type="entry name" value="Ald_DH_C"/>
</dbReference>
<dbReference type="InterPro" id="IPR029510">
    <property type="entry name" value="Ald_DH_CS_GLU"/>
</dbReference>
<keyword evidence="3" id="KW-0520">NAD</keyword>
<dbReference type="Gene3D" id="3.40.605.10">
    <property type="entry name" value="Aldehyde Dehydrogenase, Chain A, domain 1"/>
    <property type="match status" value="1"/>
</dbReference>
<evidence type="ECO:0000313" key="8">
    <source>
        <dbReference type="EMBL" id="MFD2320602.1"/>
    </source>
</evidence>
<dbReference type="Gene3D" id="3.40.309.10">
    <property type="entry name" value="Aldehyde Dehydrogenase, Chain A, domain 2"/>
    <property type="match status" value="1"/>
</dbReference>
<evidence type="ECO:0000313" key="9">
    <source>
        <dbReference type="Proteomes" id="UP001597287"/>
    </source>
</evidence>
<evidence type="ECO:0000256" key="4">
    <source>
        <dbReference type="PIRNR" id="PIRNR036492"/>
    </source>
</evidence>
<comment type="caution">
    <text evidence="8">The sequence shown here is derived from an EMBL/GenBank/DDBJ whole genome shotgun (WGS) entry which is preliminary data.</text>
</comment>
<comment type="similarity">
    <text evidence="1 4 6">Belongs to the aldehyde dehydrogenase family.</text>
</comment>
<name>A0ABW5ES57_9BURK</name>
<dbReference type="PIRSF" id="PIRSF036492">
    <property type="entry name" value="ALDH"/>
    <property type="match status" value="1"/>
</dbReference>
<evidence type="ECO:0000256" key="1">
    <source>
        <dbReference type="ARBA" id="ARBA00009986"/>
    </source>
</evidence>
<dbReference type="Proteomes" id="UP001597287">
    <property type="component" value="Unassembled WGS sequence"/>
</dbReference>
<feature type="domain" description="Aldehyde dehydrogenase" evidence="7">
    <location>
        <begin position="5"/>
        <end position="436"/>
    </location>
</feature>
<organism evidence="8 9">
    <name type="scientific">Delftia deserti</name>
    <dbReference type="NCBI Taxonomy" id="1651218"/>
    <lineage>
        <taxon>Bacteria</taxon>
        <taxon>Pseudomonadati</taxon>
        <taxon>Pseudomonadota</taxon>
        <taxon>Betaproteobacteria</taxon>
        <taxon>Burkholderiales</taxon>
        <taxon>Comamonadaceae</taxon>
        <taxon>Delftia</taxon>
    </lineage>
</organism>
<dbReference type="PANTHER" id="PTHR43570">
    <property type="entry name" value="ALDEHYDE DEHYDROGENASE"/>
    <property type="match status" value="1"/>
</dbReference>
<protein>
    <recommendedName>
        <fullName evidence="4">Aldehyde dehydrogenase</fullName>
    </recommendedName>
</protein>
<proteinExistence type="inferred from homology"/>
<dbReference type="InterPro" id="IPR016162">
    <property type="entry name" value="Ald_DH_N"/>
</dbReference>
<dbReference type="EMBL" id="JBHUIG010000019">
    <property type="protein sequence ID" value="MFD2320602.1"/>
    <property type="molecule type" value="Genomic_DNA"/>
</dbReference>
<sequence length="445" mass="48135">MSTSISKEDIQRVFAAQQANSWAVRKSTADTRKARLLRLREAIVAHGDAIQTALFEDIGRPVDDNGSFETFGILAAIDQAVENLEEWMAPVPVNATVAASAYVRYEAKGVVLLFSAWNFPFTLLFEPLVPIIAAGNTVIVKPNEVSPASGRVAAAILREVFAENEVAVFEGDVEVADLLLELPFDHIFLTGSRRVGRTVMAAAAKHLASVTLELGGKSPLIVDETSNFGDAIQQMGIGKSFNGGQVCISPDYVLVPNARRDEFVAQFSDFYRQMFYVDGVYQPARSSRIINERGFQRLQGYLTDAKARGAKVAFGGGTDASKLLIEPTILLDVPPDADVLQNEIFGPLLPVIGYDDAEAAIAHVQASTKPLALFLISNNEAFITRVIENTSSGGVSINGWAPHYMDKALPFGGVGESGMGHYHGEYGFRELSHARAVAYARPLQG</sequence>
<evidence type="ECO:0000256" key="3">
    <source>
        <dbReference type="ARBA" id="ARBA00023027"/>
    </source>
</evidence>
<dbReference type="SUPFAM" id="SSF53720">
    <property type="entry name" value="ALDH-like"/>
    <property type="match status" value="1"/>
</dbReference>
<keyword evidence="2 4" id="KW-0560">Oxidoreductase</keyword>
<evidence type="ECO:0000256" key="6">
    <source>
        <dbReference type="RuleBase" id="RU003345"/>
    </source>
</evidence>
<accession>A0ABW5ES57</accession>
<evidence type="ECO:0000259" key="7">
    <source>
        <dbReference type="Pfam" id="PF00171"/>
    </source>
</evidence>
<reference evidence="9" key="1">
    <citation type="journal article" date="2019" name="Int. J. Syst. Evol. Microbiol.">
        <title>The Global Catalogue of Microorganisms (GCM) 10K type strain sequencing project: providing services to taxonomists for standard genome sequencing and annotation.</title>
        <authorList>
            <consortium name="The Broad Institute Genomics Platform"/>
            <consortium name="The Broad Institute Genome Sequencing Center for Infectious Disease"/>
            <person name="Wu L."/>
            <person name="Ma J."/>
        </authorList>
    </citation>
    <scope>NUCLEOTIDE SEQUENCE [LARGE SCALE GENOMIC DNA]</scope>
    <source>
        <strain evidence="9">CCUG 62793</strain>
    </source>
</reference>
<keyword evidence="9" id="KW-1185">Reference proteome</keyword>
<gene>
    <name evidence="8" type="ORF">ACFSPV_18020</name>
</gene>
<dbReference type="RefSeq" id="WP_380106240.1">
    <property type="nucleotide sequence ID" value="NZ_JBHSIH010000001.1"/>
</dbReference>
<dbReference type="PANTHER" id="PTHR43570:SF20">
    <property type="entry name" value="ALDEHYDE DEHYDROGENASE ALDX-RELATED"/>
    <property type="match status" value="1"/>
</dbReference>
<feature type="active site" evidence="5">
    <location>
        <position position="213"/>
    </location>
</feature>
<dbReference type="InterPro" id="IPR015590">
    <property type="entry name" value="Aldehyde_DH_dom"/>
</dbReference>
<dbReference type="InterPro" id="IPR016161">
    <property type="entry name" value="Ald_DH/histidinol_DH"/>
</dbReference>
<evidence type="ECO:0000256" key="2">
    <source>
        <dbReference type="ARBA" id="ARBA00023002"/>
    </source>
</evidence>
<dbReference type="PROSITE" id="PS00687">
    <property type="entry name" value="ALDEHYDE_DEHYDR_GLU"/>
    <property type="match status" value="1"/>
</dbReference>
<dbReference type="InterPro" id="IPR012394">
    <property type="entry name" value="Aldehyde_DH_NAD(P)"/>
</dbReference>